<dbReference type="CDD" id="cd07812">
    <property type="entry name" value="SRPBCC"/>
    <property type="match status" value="1"/>
</dbReference>
<dbReference type="SUPFAM" id="SSF55961">
    <property type="entry name" value="Bet v1-like"/>
    <property type="match status" value="1"/>
</dbReference>
<dbReference type="Proteomes" id="UP001589748">
    <property type="component" value="Unassembled WGS sequence"/>
</dbReference>
<dbReference type="RefSeq" id="WP_380140073.1">
    <property type="nucleotide sequence ID" value="NZ_JBHLUI010000012.1"/>
</dbReference>
<evidence type="ECO:0000313" key="2">
    <source>
        <dbReference type="Proteomes" id="UP001589748"/>
    </source>
</evidence>
<gene>
    <name evidence="1" type="ORF">ACFFVI_01815</name>
</gene>
<dbReference type="Gene3D" id="3.30.530.20">
    <property type="match status" value="1"/>
</dbReference>
<dbReference type="Pfam" id="PF10604">
    <property type="entry name" value="Polyketide_cyc2"/>
    <property type="match status" value="1"/>
</dbReference>
<sequence length="150" mass="16388">MGTVSATTTRRIEAPPARVLAALADYRGTRPRLLPAQFTDYEVVSGGAGEGTEVRWKLHATKKRVRDVHADVTATDSHGFVEADRNSSLRTTWRVESTESEDGDASEVLVTHEWNGATGVGGFFERTFAPRGLDRIYGELLDNLAADVAR</sequence>
<dbReference type="PIRSF" id="PIRSF017371">
    <property type="entry name" value="UCP017371"/>
    <property type="match status" value="1"/>
</dbReference>
<name>A0ABV5LNM3_9ACTN</name>
<evidence type="ECO:0000313" key="1">
    <source>
        <dbReference type="EMBL" id="MFB9375694.1"/>
    </source>
</evidence>
<dbReference type="InterPro" id="IPR023393">
    <property type="entry name" value="START-like_dom_sf"/>
</dbReference>
<dbReference type="EMBL" id="JBHMDM010000001">
    <property type="protein sequence ID" value="MFB9375694.1"/>
    <property type="molecule type" value="Genomic_DNA"/>
</dbReference>
<organism evidence="1 2">
    <name type="scientific">Kineococcus gynurae</name>
    <dbReference type="NCBI Taxonomy" id="452979"/>
    <lineage>
        <taxon>Bacteria</taxon>
        <taxon>Bacillati</taxon>
        <taxon>Actinomycetota</taxon>
        <taxon>Actinomycetes</taxon>
        <taxon>Kineosporiales</taxon>
        <taxon>Kineosporiaceae</taxon>
        <taxon>Kineococcus</taxon>
    </lineage>
</organism>
<comment type="caution">
    <text evidence="1">The sequence shown here is derived from an EMBL/GenBank/DDBJ whole genome shotgun (WGS) entry which is preliminary data.</text>
</comment>
<accession>A0ABV5LNM3</accession>
<dbReference type="InterPro" id="IPR014488">
    <property type="entry name" value="UCP017371"/>
</dbReference>
<reference evidence="1 2" key="1">
    <citation type="submission" date="2024-09" db="EMBL/GenBank/DDBJ databases">
        <authorList>
            <person name="Sun Q."/>
            <person name="Mori K."/>
        </authorList>
    </citation>
    <scope>NUCLEOTIDE SEQUENCE [LARGE SCALE GENOMIC DNA]</scope>
    <source>
        <strain evidence="1 2">TISTR 1856</strain>
    </source>
</reference>
<dbReference type="InterPro" id="IPR019587">
    <property type="entry name" value="Polyketide_cyclase/dehydratase"/>
</dbReference>
<keyword evidence="2" id="KW-1185">Reference proteome</keyword>
<proteinExistence type="predicted"/>
<protein>
    <submittedName>
        <fullName evidence="1">SRPBCC family protein</fullName>
    </submittedName>
</protein>